<keyword evidence="3" id="KW-1185">Reference proteome</keyword>
<dbReference type="AlphaFoldDB" id="A0A1X6NUM0"/>
<feature type="region of interest" description="Disordered" evidence="1">
    <location>
        <begin position="108"/>
        <end position="137"/>
    </location>
</feature>
<name>A0A1X6NUM0_PORUM</name>
<dbReference type="EMBL" id="KV919069">
    <property type="protein sequence ID" value="OSX72308.1"/>
    <property type="molecule type" value="Genomic_DNA"/>
</dbReference>
<gene>
    <name evidence="2" type="ORF">BU14_0446s0004</name>
</gene>
<dbReference type="Proteomes" id="UP000218209">
    <property type="component" value="Unassembled WGS sequence"/>
</dbReference>
<evidence type="ECO:0000256" key="1">
    <source>
        <dbReference type="SAM" id="MobiDB-lite"/>
    </source>
</evidence>
<accession>A0A1X6NUM0</accession>
<reference evidence="2 3" key="1">
    <citation type="submission" date="2017-03" db="EMBL/GenBank/DDBJ databases">
        <title>WGS assembly of Porphyra umbilicalis.</title>
        <authorList>
            <person name="Brawley S.H."/>
            <person name="Blouin N.A."/>
            <person name="Ficko-Blean E."/>
            <person name="Wheeler G.L."/>
            <person name="Lohr M."/>
            <person name="Goodson H.V."/>
            <person name="Jenkins J.W."/>
            <person name="Blaby-Haas C.E."/>
            <person name="Helliwell K.E."/>
            <person name="Chan C."/>
            <person name="Marriage T."/>
            <person name="Bhattacharya D."/>
            <person name="Klein A.S."/>
            <person name="Badis Y."/>
            <person name="Brodie J."/>
            <person name="Cao Y."/>
            <person name="Collen J."/>
            <person name="Dittami S.M."/>
            <person name="Gachon C.M."/>
            <person name="Green B.R."/>
            <person name="Karpowicz S."/>
            <person name="Kim J.W."/>
            <person name="Kudahl U."/>
            <person name="Lin S."/>
            <person name="Michel G."/>
            <person name="Mittag M."/>
            <person name="Olson B.J."/>
            <person name="Pangilinan J."/>
            <person name="Peng Y."/>
            <person name="Qiu H."/>
            <person name="Shu S."/>
            <person name="Singer J.T."/>
            <person name="Smith A.G."/>
            <person name="Sprecher B.N."/>
            <person name="Wagner V."/>
            <person name="Wang W."/>
            <person name="Wang Z.-Y."/>
            <person name="Yan J."/>
            <person name="Yarish C."/>
            <person name="Zoeuner-Riek S."/>
            <person name="Zhuang Y."/>
            <person name="Zou Y."/>
            <person name="Lindquist E.A."/>
            <person name="Grimwood J."/>
            <person name="Barry K."/>
            <person name="Rokhsar D.S."/>
            <person name="Schmutz J."/>
            <person name="Stiller J.W."/>
            <person name="Grossman A.R."/>
            <person name="Prochnik S.E."/>
        </authorList>
    </citation>
    <scope>NUCLEOTIDE SEQUENCE [LARGE SCALE GENOMIC DNA]</scope>
    <source>
        <strain evidence="2">4086291</strain>
    </source>
</reference>
<protein>
    <submittedName>
        <fullName evidence="2">Uncharacterized protein</fullName>
    </submittedName>
</protein>
<organism evidence="2 3">
    <name type="scientific">Porphyra umbilicalis</name>
    <name type="common">Purple laver</name>
    <name type="synonym">Red alga</name>
    <dbReference type="NCBI Taxonomy" id="2786"/>
    <lineage>
        <taxon>Eukaryota</taxon>
        <taxon>Rhodophyta</taxon>
        <taxon>Bangiophyceae</taxon>
        <taxon>Bangiales</taxon>
        <taxon>Bangiaceae</taxon>
        <taxon>Porphyra</taxon>
    </lineage>
</organism>
<evidence type="ECO:0000313" key="3">
    <source>
        <dbReference type="Proteomes" id="UP000218209"/>
    </source>
</evidence>
<proteinExistence type="predicted"/>
<evidence type="ECO:0000313" key="2">
    <source>
        <dbReference type="EMBL" id="OSX72308.1"/>
    </source>
</evidence>
<sequence length="236" mass="21919">MIEALRSGGAGLPDADGGGGGAVPPVTLYRAGWATNDGDDGDGASWRGPGLGGKPTVGAHLVLPGSVVRVGQLLRLHVAGGDVHRGGRRAATATAAAAASDDAAAKKTAAAPDADAGGGAGGDAATAGTPPPPPDSTAAEWAAALSVLGLEAAARAVDGWVPVGGLAFCRDGLAVRSVVDSMAGRLGLPPAAVVGLVGGAGGAVGNVGGGGGGGAVTAVTAAAVSYVVVYARAGGA</sequence>